<dbReference type="GO" id="GO:0005198">
    <property type="term" value="F:structural molecule activity"/>
    <property type="evidence" value="ECO:0007669"/>
    <property type="project" value="InterPro"/>
</dbReference>
<dbReference type="InterPro" id="IPR016184">
    <property type="entry name" value="Capsid/spike_ssDNA_virus"/>
</dbReference>
<keyword evidence="5" id="KW-0946">Virion</keyword>
<comment type="subcellular location">
    <subcellularLocation>
        <location evidence="1">Virion</location>
    </subcellularLocation>
</comment>
<name>A0A8F5RBT8_9VIRU</name>
<dbReference type="Pfam" id="PF02305">
    <property type="entry name" value="Phage_F"/>
    <property type="match status" value="1"/>
</dbReference>
<evidence type="ECO:0000256" key="4">
    <source>
        <dbReference type="ARBA" id="ARBA00022561"/>
    </source>
</evidence>
<sequence>MARNQEAYEVIDTIETPRSHWKREFTHKTSFNAGKLIPFYVDTDIIPGTTIKNQTSIIIRMSTPIAPIMDNLYLDTYWFKCSKFWYWEHFRAQMGENNQSAWTQTIEYIEPQIKVSTAYGPNDVACYMGMPINITGVSWSKLPVQAYIDIWNNWFRDENLQAPIQLDKTDANLTTDGTVSTGQGLLPVAKFHDYFTSALPQPQKGEAISTPLGISAPVLAYENQLEMTAYDTTGNRRYGILTNGTSNSGQWRANLAVTAFEAGFNNTTPVAIKKDFILGRTDLTQATAATINALRLSFATQRILEKDARFGSRYPEFLKGQYGVTASDECLLIPEYLGGKRIPINIETVLQTQATNSTSPLGETGAMSVTADVNEDFTKSFTKHDFLIGVCCVRAEHTYQQGIPKQFKRERRLDTYHPSLAHIGNQPIYNYEIYAQGTDVDNQVFGYKEAWQEYMFKPSRISGEMLSTYAQSLDIWHFGDDYGSLPVLSSEWISEPTEFIDRTLAVKSTNSNQFWMDVLVEQTVSAPIPLNRVPGLVDHF</sequence>
<keyword evidence="3" id="KW-1140">T=1 icosahedral capsid protein</keyword>
<dbReference type="SUPFAM" id="SSF88645">
    <property type="entry name" value="ssDNA viruses"/>
    <property type="match status" value="1"/>
</dbReference>
<evidence type="ECO:0000313" key="6">
    <source>
        <dbReference type="EMBL" id="QXN75191.1"/>
    </source>
</evidence>
<dbReference type="GO" id="GO:0039615">
    <property type="term" value="C:T=1 icosahedral viral capsid"/>
    <property type="evidence" value="ECO:0007669"/>
    <property type="project" value="UniProtKB-KW"/>
</dbReference>
<comment type="similarity">
    <text evidence="2">Belongs to the microviridae F protein family.</text>
</comment>
<evidence type="ECO:0000256" key="1">
    <source>
        <dbReference type="ARBA" id="ARBA00004328"/>
    </source>
</evidence>
<accession>A0A8F5RBT8</accession>
<evidence type="ECO:0000256" key="2">
    <source>
        <dbReference type="ARBA" id="ARBA00009963"/>
    </source>
</evidence>
<proteinExistence type="inferred from homology"/>
<keyword evidence="4" id="KW-0167">Capsid protein</keyword>
<dbReference type="InterPro" id="IPR003514">
    <property type="entry name" value="Microviridae_protein_F"/>
</dbReference>
<dbReference type="InterPro" id="IPR037002">
    <property type="entry name" value="Microviridae_protein_F_sf"/>
</dbReference>
<dbReference type="EMBL" id="MZ089785">
    <property type="protein sequence ID" value="QXN75191.1"/>
    <property type="molecule type" value="Genomic_DNA"/>
</dbReference>
<reference evidence="6" key="1">
    <citation type="submission" date="2021-04" db="EMBL/GenBank/DDBJ databases">
        <title>Genomes of microviruses identified in yellow-bellied marmot fecal samples.</title>
        <authorList>
            <person name="Varsani A."/>
            <person name="Kraberger S."/>
            <person name="Chatterjee A."/>
            <person name="Richet C."/>
            <person name="Fontenele R.S."/>
            <person name="Schmidlin K."/>
            <person name="Blumstein D.T."/>
        </authorList>
    </citation>
    <scope>NUCLEOTIDE SEQUENCE</scope>
    <source>
        <strain evidence="6">Mar39</strain>
    </source>
</reference>
<protein>
    <submittedName>
        <fullName evidence="6">Major capsid protein</fullName>
    </submittedName>
</protein>
<evidence type="ECO:0000256" key="3">
    <source>
        <dbReference type="ARBA" id="ARBA00022431"/>
    </source>
</evidence>
<evidence type="ECO:0000256" key="5">
    <source>
        <dbReference type="ARBA" id="ARBA00022844"/>
    </source>
</evidence>
<dbReference type="Gene3D" id="2.60.169.10">
    <property type="entry name" value="Microviridae F protein"/>
    <property type="match status" value="1"/>
</dbReference>
<organism evidence="6">
    <name type="scientific">Microvirus mar39</name>
    <dbReference type="NCBI Taxonomy" id="2851173"/>
    <lineage>
        <taxon>Viruses</taxon>
        <taxon>Monodnaviria</taxon>
        <taxon>Sangervirae</taxon>
        <taxon>Phixviricota</taxon>
        <taxon>Malgrandaviricetes</taxon>
        <taxon>Petitvirales</taxon>
        <taxon>Microviridae</taxon>
    </lineage>
</organism>